<dbReference type="Pfam" id="PF17667">
    <property type="entry name" value="Pkinase_fungal"/>
    <property type="match status" value="1"/>
</dbReference>
<protein>
    <recommendedName>
        <fullName evidence="1">Fungal-type protein kinase domain-containing protein</fullName>
    </recommendedName>
</protein>
<comment type="caution">
    <text evidence="2">The sequence shown here is derived from an EMBL/GenBank/DDBJ whole genome shotgun (WGS) entry which is preliminary data.</text>
</comment>
<dbReference type="OrthoDB" id="5569250at2759"/>
<accession>A0A8H5GZX5</accession>
<dbReference type="Proteomes" id="UP000518752">
    <property type="component" value="Unassembled WGS sequence"/>
</dbReference>
<gene>
    <name evidence="2" type="ORF">D9757_010056</name>
</gene>
<proteinExistence type="predicted"/>
<dbReference type="InterPro" id="IPR040976">
    <property type="entry name" value="Pkinase_fungal"/>
</dbReference>
<organism evidence="2 3">
    <name type="scientific">Collybiopsis confluens</name>
    <dbReference type="NCBI Taxonomy" id="2823264"/>
    <lineage>
        <taxon>Eukaryota</taxon>
        <taxon>Fungi</taxon>
        <taxon>Dikarya</taxon>
        <taxon>Basidiomycota</taxon>
        <taxon>Agaricomycotina</taxon>
        <taxon>Agaricomycetes</taxon>
        <taxon>Agaricomycetidae</taxon>
        <taxon>Agaricales</taxon>
        <taxon>Marasmiineae</taxon>
        <taxon>Omphalotaceae</taxon>
        <taxon>Collybiopsis</taxon>
    </lineage>
</organism>
<sequence>MANIMYRREGDNVYGVLNDFDLSSFLTHMDKSLTSKHRTGTKPFMACDLLNTQWDKGHLYRHDLESMFYVILIVSCHNTGPLTRASSLRYEDWFNGVDQFIGYAKTAFLQSCSPELPVQTYFKGFALWLHEIRLMLGMGLKSRPLEKVVSFDWDALQGNVAYAKTMEVMRLFDEEELVTHWDGGDITVLV</sequence>
<dbReference type="SUPFAM" id="SSF56112">
    <property type="entry name" value="Protein kinase-like (PK-like)"/>
    <property type="match status" value="1"/>
</dbReference>
<evidence type="ECO:0000259" key="1">
    <source>
        <dbReference type="Pfam" id="PF17667"/>
    </source>
</evidence>
<dbReference type="PANTHER" id="PTHR38248">
    <property type="entry name" value="FUNK1 6"/>
    <property type="match status" value="1"/>
</dbReference>
<name>A0A8H5GZX5_9AGAR</name>
<dbReference type="AlphaFoldDB" id="A0A8H5GZX5"/>
<dbReference type="EMBL" id="JAACJN010000104">
    <property type="protein sequence ID" value="KAF5374050.1"/>
    <property type="molecule type" value="Genomic_DNA"/>
</dbReference>
<reference evidence="2 3" key="1">
    <citation type="journal article" date="2020" name="ISME J.">
        <title>Uncovering the hidden diversity of litter-decomposition mechanisms in mushroom-forming fungi.</title>
        <authorList>
            <person name="Floudas D."/>
            <person name="Bentzer J."/>
            <person name="Ahren D."/>
            <person name="Johansson T."/>
            <person name="Persson P."/>
            <person name="Tunlid A."/>
        </authorList>
    </citation>
    <scope>NUCLEOTIDE SEQUENCE [LARGE SCALE GENOMIC DNA]</scope>
    <source>
        <strain evidence="2 3">CBS 406.79</strain>
    </source>
</reference>
<keyword evidence="3" id="KW-1185">Reference proteome</keyword>
<dbReference type="InterPro" id="IPR011009">
    <property type="entry name" value="Kinase-like_dom_sf"/>
</dbReference>
<dbReference type="PANTHER" id="PTHR38248:SF2">
    <property type="entry name" value="FUNK1 11"/>
    <property type="match status" value="1"/>
</dbReference>
<evidence type="ECO:0000313" key="3">
    <source>
        <dbReference type="Proteomes" id="UP000518752"/>
    </source>
</evidence>
<feature type="domain" description="Fungal-type protein kinase" evidence="1">
    <location>
        <begin position="2"/>
        <end position="73"/>
    </location>
</feature>
<evidence type="ECO:0000313" key="2">
    <source>
        <dbReference type="EMBL" id="KAF5374050.1"/>
    </source>
</evidence>